<dbReference type="Gene3D" id="3.40.30.10">
    <property type="entry name" value="Glutaredoxin"/>
    <property type="match status" value="1"/>
</dbReference>
<proteinExistence type="predicted"/>
<reference evidence="1" key="1">
    <citation type="submission" date="2023-10" db="EMBL/GenBank/DDBJ databases">
        <title>Chromosome-level genome of the transformable northern wattle, Acacia crassicarpa.</title>
        <authorList>
            <person name="Massaro I."/>
            <person name="Sinha N.R."/>
            <person name="Poethig S."/>
            <person name="Leichty A.R."/>
        </authorList>
    </citation>
    <scope>NUCLEOTIDE SEQUENCE</scope>
    <source>
        <strain evidence="1">Acra3RX</strain>
        <tissue evidence="1">Leaf</tissue>
    </source>
</reference>
<dbReference type="GO" id="GO:0003677">
    <property type="term" value="F:DNA binding"/>
    <property type="evidence" value="ECO:0007669"/>
    <property type="project" value="InterPro"/>
</dbReference>
<dbReference type="GO" id="GO:0042393">
    <property type="term" value="F:histone binding"/>
    <property type="evidence" value="ECO:0007669"/>
    <property type="project" value="TreeGrafter"/>
</dbReference>
<protein>
    <submittedName>
        <fullName evidence="1">Uncharacterized protein</fullName>
    </submittedName>
</protein>
<dbReference type="GO" id="GO:2000779">
    <property type="term" value="P:regulation of double-strand break repair"/>
    <property type="evidence" value="ECO:0007669"/>
    <property type="project" value="TreeGrafter"/>
</dbReference>
<dbReference type="Proteomes" id="UP001293593">
    <property type="component" value="Unassembled WGS sequence"/>
</dbReference>
<gene>
    <name evidence="1" type="ORF">QN277_023333</name>
</gene>
<keyword evidence="2" id="KW-1185">Reference proteome</keyword>
<dbReference type="SUPFAM" id="SSF52833">
    <property type="entry name" value="Thioredoxin-like"/>
    <property type="match status" value="1"/>
</dbReference>
<comment type="caution">
    <text evidence="1">The sequence shown here is derived from an EMBL/GenBank/DDBJ whole genome shotgun (WGS) entry which is preliminary data.</text>
</comment>
<dbReference type="InterPro" id="IPR044198">
    <property type="entry name" value="DEK"/>
</dbReference>
<dbReference type="PANTHER" id="PTHR13468">
    <property type="entry name" value="DEK PROTEIN"/>
    <property type="match status" value="1"/>
</dbReference>
<dbReference type="PANTHER" id="PTHR13468:SF1">
    <property type="entry name" value="PROTEIN DEK"/>
    <property type="match status" value="1"/>
</dbReference>
<dbReference type="EMBL" id="JAWXYG010000006">
    <property type="protein sequence ID" value="KAK4270279.1"/>
    <property type="molecule type" value="Genomic_DNA"/>
</dbReference>
<accession>A0AAE1MLV5</accession>
<dbReference type="GO" id="GO:0005634">
    <property type="term" value="C:nucleus"/>
    <property type="evidence" value="ECO:0007669"/>
    <property type="project" value="TreeGrafter"/>
</dbReference>
<evidence type="ECO:0000313" key="1">
    <source>
        <dbReference type="EMBL" id="KAK4270279.1"/>
    </source>
</evidence>
<name>A0AAE1MLV5_9FABA</name>
<dbReference type="InterPro" id="IPR036249">
    <property type="entry name" value="Thioredoxin-like_sf"/>
</dbReference>
<evidence type="ECO:0000313" key="2">
    <source>
        <dbReference type="Proteomes" id="UP001293593"/>
    </source>
</evidence>
<dbReference type="GO" id="GO:0006325">
    <property type="term" value="P:chromatin organization"/>
    <property type="evidence" value="ECO:0007669"/>
    <property type="project" value="InterPro"/>
</dbReference>
<dbReference type="AlphaFoldDB" id="A0AAE1MLV5"/>
<sequence>MLLCLLFQIKLKTQIIGLSLYGSRRLAIRKEERVSIGTTGKNVAALPKANEIVSSKSVVVFSKSSSPFCVHVKKLLTQLGANYKFQSDDQQIGLWSPLAKQGWKPCSESLKLPSKPEKSQGYIQVFLDGGLNQQKMGDKHRPNVNEKEERCVEEKLVDFCDMLNIPISRASVQKDKHRPNVNEKEERCVEEKLVDFCDMLNIPISKASVQKVTSSSYSHKEPLLRLVNMVNRVYAMTKKKISF</sequence>
<organism evidence="1 2">
    <name type="scientific">Acacia crassicarpa</name>
    <name type="common">northern wattle</name>
    <dbReference type="NCBI Taxonomy" id="499986"/>
    <lineage>
        <taxon>Eukaryota</taxon>
        <taxon>Viridiplantae</taxon>
        <taxon>Streptophyta</taxon>
        <taxon>Embryophyta</taxon>
        <taxon>Tracheophyta</taxon>
        <taxon>Spermatophyta</taxon>
        <taxon>Magnoliopsida</taxon>
        <taxon>eudicotyledons</taxon>
        <taxon>Gunneridae</taxon>
        <taxon>Pentapetalae</taxon>
        <taxon>rosids</taxon>
        <taxon>fabids</taxon>
        <taxon>Fabales</taxon>
        <taxon>Fabaceae</taxon>
        <taxon>Caesalpinioideae</taxon>
        <taxon>mimosoid clade</taxon>
        <taxon>Acacieae</taxon>
        <taxon>Acacia</taxon>
    </lineage>
</organism>